<dbReference type="Gene3D" id="2.10.90.10">
    <property type="entry name" value="Cystine-knot cytokines"/>
    <property type="match status" value="1"/>
</dbReference>
<dbReference type="InterPro" id="IPR001839">
    <property type="entry name" value="TGF-b_C"/>
</dbReference>
<dbReference type="Proteomes" id="UP000749559">
    <property type="component" value="Unassembled WGS sequence"/>
</dbReference>
<keyword evidence="4" id="KW-0339">Growth factor</keyword>
<keyword evidence="3" id="KW-0964">Secreted</keyword>
<evidence type="ECO:0000259" key="6">
    <source>
        <dbReference type="PROSITE" id="PS51362"/>
    </source>
</evidence>
<comment type="similarity">
    <text evidence="2 4">Belongs to the TGF-beta family.</text>
</comment>
<dbReference type="AlphaFoldDB" id="A0A8S4PEQ4"/>
<dbReference type="Gene3D" id="2.60.120.970">
    <property type="match status" value="1"/>
</dbReference>
<keyword evidence="5" id="KW-0732">Signal</keyword>
<dbReference type="SUPFAM" id="SSF57501">
    <property type="entry name" value="Cystine-knot cytokines"/>
    <property type="match status" value="1"/>
</dbReference>
<name>A0A8S4PEQ4_OWEFU</name>
<dbReference type="PROSITE" id="PS51362">
    <property type="entry name" value="TGF_BETA_2"/>
    <property type="match status" value="1"/>
</dbReference>
<sequence>MKVPVCSVFVIVCLIDCSCIMGAARGKAHNLKEPTPQQKSYLQRIYEAIWGHDLTYVPGKLNAFENGEVKEKATENGADERSEVINTYTRDEGLTAAQELELHMLNLLGLKEVPKPGPRSKVPIYMELMYNKLSSMGDHNPLSGVDIYAHSAIKGSNIEEGVLHFKLSRDIDPDTILSAELALYRYYANRCPDTISRMYRKIPKINVCAKNIECVTIKTPNMRQPWYDTFDISDIIKELALAGVTEFSIKIRIEGISATTSEKLARVFPKYSPNCIYKISPEQTGQQPLLVVYHEDPTLFDEEQDYKRSKRSHRFKKKLREINNLVKMHPEWGQNQIPFADECKLHSWEFDFSTLNWDWWIAPKRRTVNFCKGWCHRHPPTMNTHHISSNHAFLVNMYHTEREKVAQLKRGPEHTTCVPETYKPMLVLYVNGDGNAQTLYLDKLIVESCGCR</sequence>
<dbReference type="SMART" id="SM00204">
    <property type="entry name" value="TGFB"/>
    <property type="match status" value="1"/>
</dbReference>
<feature type="chain" id="PRO_5035756059" description="TGF-beta family profile domain-containing protein" evidence="5">
    <location>
        <begin position="27"/>
        <end position="452"/>
    </location>
</feature>
<dbReference type="GO" id="GO:0008083">
    <property type="term" value="F:growth factor activity"/>
    <property type="evidence" value="ECO:0007669"/>
    <property type="project" value="UniProtKB-KW"/>
</dbReference>
<dbReference type="InterPro" id="IPR029034">
    <property type="entry name" value="Cystine-knot_cytokine"/>
</dbReference>
<dbReference type="CDD" id="cd13756">
    <property type="entry name" value="TGF_beta_BMPs_GDFs"/>
    <property type="match status" value="1"/>
</dbReference>
<feature type="domain" description="TGF-beta family profile" evidence="6">
    <location>
        <begin position="308"/>
        <end position="452"/>
    </location>
</feature>
<proteinExistence type="inferred from homology"/>
<feature type="signal peptide" evidence="5">
    <location>
        <begin position="1"/>
        <end position="26"/>
    </location>
</feature>
<dbReference type="PANTHER" id="PTHR11848:SF302">
    <property type="entry name" value="TGF-BETA FAMILY PROFILE DOMAIN-CONTAINING PROTEIN"/>
    <property type="match status" value="1"/>
</dbReference>
<reference evidence="7" key="1">
    <citation type="submission" date="2022-03" db="EMBL/GenBank/DDBJ databases">
        <authorList>
            <person name="Martin C."/>
        </authorList>
    </citation>
    <scope>NUCLEOTIDE SEQUENCE</scope>
</reference>
<gene>
    <name evidence="7" type="ORF">OFUS_LOCUS17402</name>
</gene>
<dbReference type="Pfam" id="PF00019">
    <property type="entry name" value="TGF_beta"/>
    <property type="match status" value="1"/>
</dbReference>
<comment type="caution">
    <text evidence="7">The sequence shown here is derived from an EMBL/GenBank/DDBJ whole genome shotgun (WGS) entry which is preliminary data.</text>
</comment>
<dbReference type="EMBL" id="CAIIXF020000008">
    <property type="protein sequence ID" value="CAH1792440.1"/>
    <property type="molecule type" value="Genomic_DNA"/>
</dbReference>
<evidence type="ECO:0000256" key="5">
    <source>
        <dbReference type="SAM" id="SignalP"/>
    </source>
</evidence>
<dbReference type="PANTHER" id="PTHR11848">
    <property type="entry name" value="TGF-BETA FAMILY"/>
    <property type="match status" value="1"/>
</dbReference>
<evidence type="ECO:0000256" key="4">
    <source>
        <dbReference type="RuleBase" id="RU000354"/>
    </source>
</evidence>
<organism evidence="7 8">
    <name type="scientific">Owenia fusiformis</name>
    <name type="common">Polychaete worm</name>
    <dbReference type="NCBI Taxonomy" id="6347"/>
    <lineage>
        <taxon>Eukaryota</taxon>
        <taxon>Metazoa</taxon>
        <taxon>Spiralia</taxon>
        <taxon>Lophotrochozoa</taxon>
        <taxon>Annelida</taxon>
        <taxon>Polychaeta</taxon>
        <taxon>Sedentaria</taxon>
        <taxon>Canalipalpata</taxon>
        <taxon>Sabellida</taxon>
        <taxon>Oweniida</taxon>
        <taxon>Oweniidae</taxon>
        <taxon>Owenia</taxon>
    </lineage>
</organism>
<comment type="subcellular location">
    <subcellularLocation>
        <location evidence="1">Secreted</location>
    </subcellularLocation>
</comment>
<keyword evidence="8" id="KW-1185">Reference proteome</keyword>
<protein>
    <recommendedName>
        <fullName evidence="6">TGF-beta family profile domain-containing protein</fullName>
    </recommendedName>
</protein>
<dbReference type="GO" id="GO:0005615">
    <property type="term" value="C:extracellular space"/>
    <property type="evidence" value="ECO:0007669"/>
    <property type="project" value="TreeGrafter"/>
</dbReference>
<dbReference type="InterPro" id="IPR015615">
    <property type="entry name" value="TGF-beta-rel"/>
</dbReference>
<evidence type="ECO:0000256" key="3">
    <source>
        <dbReference type="ARBA" id="ARBA00022525"/>
    </source>
</evidence>
<dbReference type="GO" id="GO:0005125">
    <property type="term" value="F:cytokine activity"/>
    <property type="evidence" value="ECO:0007669"/>
    <property type="project" value="TreeGrafter"/>
</dbReference>
<evidence type="ECO:0000256" key="2">
    <source>
        <dbReference type="ARBA" id="ARBA00006656"/>
    </source>
</evidence>
<accession>A0A8S4PEQ4</accession>
<evidence type="ECO:0000256" key="1">
    <source>
        <dbReference type="ARBA" id="ARBA00004613"/>
    </source>
</evidence>
<evidence type="ECO:0000313" key="8">
    <source>
        <dbReference type="Proteomes" id="UP000749559"/>
    </source>
</evidence>
<evidence type="ECO:0000313" key="7">
    <source>
        <dbReference type="EMBL" id="CAH1792440.1"/>
    </source>
</evidence>